<organism evidence="2 3">
    <name type="scientific">Bacillus spizizenii</name>
    <name type="common">Bacillus subtilis subsp. spizizenii</name>
    <dbReference type="NCBI Taxonomy" id="96241"/>
    <lineage>
        <taxon>Bacteria</taxon>
        <taxon>Bacillati</taxon>
        <taxon>Bacillota</taxon>
        <taxon>Bacilli</taxon>
        <taxon>Bacillales</taxon>
        <taxon>Bacillaceae</taxon>
        <taxon>Bacillus</taxon>
    </lineage>
</organism>
<proteinExistence type="predicted"/>
<sequence length="65" mass="7594">MASFITNGNDTSIIYDYKYYPDVKYGRCDNCDYTLFKSTVKSGVFLRECRRCGMKKSIYFNALFA</sequence>
<evidence type="ECO:0000313" key="2">
    <source>
        <dbReference type="EMBL" id="MCY8458730.1"/>
    </source>
</evidence>
<evidence type="ECO:0000259" key="1">
    <source>
        <dbReference type="Pfam" id="PF26372"/>
    </source>
</evidence>
<name>A0A9Q4HNE4_BACSC</name>
<reference evidence="2" key="1">
    <citation type="submission" date="2022-02" db="EMBL/GenBank/DDBJ databases">
        <title>Crop Bioprotection Bacillus Genome Sequencing.</title>
        <authorList>
            <person name="Dunlap C."/>
        </authorList>
    </citation>
    <scope>NUCLEOTIDE SEQUENCE</scope>
    <source>
        <strain evidence="2">WR1O2A-53</strain>
    </source>
</reference>
<accession>A0A9Q4HNE4</accession>
<feature type="domain" description="DUF8096" evidence="1">
    <location>
        <begin position="13"/>
        <end position="56"/>
    </location>
</feature>
<protein>
    <recommendedName>
        <fullName evidence="1">DUF8096 domain-containing protein</fullName>
    </recommendedName>
</protein>
<dbReference type="Pfam" id="PF26372">
    <property type="entry name" value="DUF8096"/>
    <property type="match status" value="1"/>
</dbReference>
<gene>
    <name evidence="2" type="ORF">MOC89_17890</name>
</gene>
<dbReference type="RefSeq" id="WP_268393022.1">
    <property type="nucleotide sequence ID" value="NZ_CP145137.1"/>
</dbReference>
<dbReference type="Proteomes" id="UP001078573">
    <property type="component" value="Unassembled WGS sequence"/>
</dbReference>
<dbReference type="AlphaFoldDB" id="A0A9Q4HNE4"/>
<dbReference type="EMBL" id="JALAPQ010000025">
    <property type="protein sequence ID" value="MCY8458730.1"/>
    <property type="molecule type" value="Genomic_DNA"/>
</dbReference>
<evidence type="ECO:0000313" key="3">
    <source>
        <dbReference type="Proteomes" id="UP001078573"/>
    </source>
</evidence>
<dbReference type="InterPro" id="IPR058409">
    <property type="entry name" value="DUF8096"/>
</dbReference>
<comment type="caution">
    <text evidence="2">The sequence shown here is derived from an EMBL/GenBank/DDBJ whole genome shotgun (WGS) entry which is preliminary data.</text>
</comment>